<reference evidence="2" key="1">
    <citation type="submission" date="2012-12" db="EMBL/GenBank/DDBJ databases">
        <title>Genomics of marine cyanopodoviruses.</title>
        <authorList>
            <person name="Huang S."/>
            <person name="Chen F."/>
        </authorList>
    </citation>
    <scope>NUCLEOTIDE SEQUENCE [LARGE SCALE GENOMIC DNA]</scope>
</reference>
<proteinExistence type="predicted"/>
<protein>
    <recommendedName>
        <fullName evidence="3">DUF3310 domain-containing protein</fullName>
    </recommendedName>
</protein>
<evidence type="ECO:0000313" key="1">
    <source>
        <dbReference type="EMBL" id="AGK86731.1"/>
    </source>
</evidence>
<dbReference type="RefSeq" id="YP_009103133.1">
    <property type="nucleotide sequence ID" value="NC_025455.1"/>
</dbReference>
<name>A0A096VL02_9CAUD</name>
<gene>
    <name evidence="1" type="ORF">S-CBP2_0025</name>
</gene>
<dbReference type="OrthoDB" id="26730at10239"/>
<accession>A0A096VL02</accession>
<sequence>MNKYNPDHYRRGAIEPWDFVASQNLDFFLGNVVKYISRAGHKKYEEEIDDLLKAKIYLEKKIALVSGARNK</sequence>
<dbReference type="GeneID" id="22112051"/>
<keyword evidence="2" id="KW-1185">Reference proteome</keyword>
<reference evidence="1 2" key="2">
    <citation type="journal article" date="2015" name="PLoS ONE">
        <title>Comparative Genomic and Phylogenomic Analyses Reveal a Conserved Core Genome Shared by Estuarine and Oceanic Cyanopodoviruses.</title>
        <authorList>
            <person name="Huang S."/>
            <person name="Zhang S."/>
            <person name="Jiao N."/>
            <person name="Chen F."/>
        </authorList>
    </citation>
    <scope>NUCLEOTIDE SEQUENCE [LARGE SCALE GENOMIC DNA]</scope>
</reference>
<dbReference type="EMBL" id="KC310806">
    <property type="protein sequence ID" value="AGK86731.1"/>
    <property type="molecule type" value="Genomic_DNA"/>
</dbReference>
<dbReference type="Proteomes" id="UP000030041">
    <property type="component" value="Segment"/>
</dbReference>
<evidence type="ECO:0008006" key="3">
    <source>
        <dbReference type="Google" id="ProtNLM"/>
    </source>
</evidence>
<dbReference type="InterPro" id="IPR021739">
    <property type="entry name" value="SaV-like"/>
</dbReference>
<organism evidence="1 2">
    <name type="scientific">Synechococcus phage S-CBP2</name>
    <dbReference type="NCBI Taxonomy" id="756277"/>
    <lineage>
        <taxon>Viruses</taxon>
        <taxon>Duplodnaviria</taxon>
        <taxon>Heunggongvirae</taxon>
        <taxon>Uroviricota</taxon>
        <taxon>Caudoviricetes</taxon>
        <taxon>Autographivirales</taxon>
        <taxon>Kembevirus</taxon>
        <taxon>Kembevirus SCBP2</taxon>
    </lineage>
</organism>
<dbReference type="KEGG" id="vg:22112051"/>
<evidence type="ECO:0000313" key="2">
    <source>
        <dbReference type="Proteomes" id="UP000030041"/>
    </source>
</evidence>
<dbReference type="Pfam" id="PF11753">
    <property type="entry name" value="DUF3310"/>
    <property type="match status" value="1"/>
</dbReference>